<keyword evidence="2" id="KW-1185">Reference proteome</keyword>
<dbReference type="HOGENOM" id="CLU_3358087_0_0_5"/>
<dbReference type="KEGG" id="rhi:NGR_c13530"/>
<dbReference type="Proteomes" id="UP000001054">
    <property type="component" value="Chromosome"/>
</dbReference>
<dbReference type="AlphaFoldDB" id="C3MBS1"/>
<organism evidence="1 2">
    <name type="scientific">Sinorhizobium fredii (strain NBRC 101917 / NGR234)</name>
    <dbReference type="NCBI Taxonomy" id="394"/>
    <lineage>
        <taxon>Bacteria</taxon>
        <taxon>Pseudomonadati</taxon>
        <taxon>Pseudomonadota</taxon>
        <taxon>Alphaproteobacteria</taxon>
        <taxon>Hyphomicrobiales</taxon>
        <taxon>Rhizobiaceae</taxon>
        <taxon>Sinorhizobium/Ensifer group</taxon>
        <taxon>Sinorhizobium</taxon>
    </lineage>
</organism>
<dbReference type="EMBL" id="CP001389">
    <property type="protein sequence ID" value="ACP25133.1"/>
    <property type="molecule type" value="Genomic_DNA"/>
</dbReference>
<gene>
    <name evidence="1" type="ordered locus">NGR_c13530</name>
</gene>
<evidence type="ECO:0000313" key="1">
    <source>
        <dbReference type="EMBL" id="ACP25133.1"/>
    </source>
</evidence>
<name>C3MBS1_SINFN</name>
<reference evidence="1 2" key="1">
    <citation type="journal article" date="2009" name="Appl. Environ. Microbiol.">
        <title>Rhizobium sp. strain NGR234 possesses a remarkable number of secretion systems.</title>
        <authorList>
            <person name="Schmeisser C."/>
            <person name="Liesegang H."/>
            <person name="Krysciak D."/>
            <person name="Bakkou N."/>
            <person name="Le Quere A."/>
            <person name="Wollherr A."/>
            <person name="Heinemeyer I."/>
            <person name="Morgenstern B."/>
            <person name="Pommerening-Roeser A."/>
            <person name="Flores M."/>
            <person name="Palacios R."/>
            <person name="Brenner S."/>
            <person name="Gottschalk G."/>
            <person name="Schmitz R.A."/>
            <person name="Broughton W.J."/>
            <person name="Perret X."/>
            <person name="Strittmatter A.W."/>
            <person name="Streit W.R."/>
        </authorList>
    </citation>
    <scope>NUCLEOTIDE SEQUENCE [LARGE SCALE GENOMIC DNA]</scope>
    <source>
        <strain evidence="2">NBRC 101917 / NGR234</strain>
    </source>
</reference>
<protein>
    <submittedName>
        <fullName evidence="1">Uncharacterized protein</fullName>
    </submittedName>
</protein>
<proteinExistence type="predicted"/>
<evidence type="ECO:0000313" key="2">
    <source>
        <dbReference type="Proteomes" id="UP000001054"/>
    </source>
</evidence>
<accession>C3MBS1</accession>
<sequence length="36" mass="4465">MHRFVFLQQVPQHRKQIARPWQSRARDISLQYDQIS</sequence>